<dbReference type="AlphaFoldDB" id="R0IX57"/>
<dbReference type="Pfam" id="PF24476">
    <property type="entry name" value="DUF7580"/>
    <property type="match status" value="1"/>
</dbReference>
<proteinExistence type="predicted"/>
<accession>R0IX57</accession>
<gene>
    <name evidence="3" type="ORF">SETTUDRAFT_147798</name>
</gene>
<evidence type="ECO:0000313" key="3">
    <source>
        <dbReference type="EMBL" id="EOA89375.1"/>
    </source>
</evidence>
<dbReference type="RefSeq" id="XP_008023167.1">
    <property type="nucleotide sequence ID" value="XM_008024976.1"/>
</dbReference>
<keyword evidence="4" id="KW-1185">Reference proteome</keyword>
<evidence type="ECO:0000256" key="1">
    <source>
        <dbReference type="SAM" id="SignalP"/>
    </source>
</evidence>
<dbReference type="PANTHER" id="PTHR35186">
    <property type="entry name" value="ANK_REP_REGION DOMAIN-CONTAINING PROTEIN"/>
    <property type="match status" value="1"/>
</dbReference>
<organism evidence="3 4">
    <name type="scientific">Exserohilum turcicum (strain 28A)</name>
    <name type="common">Northern leaf blight fungus</name>
    <name type="synonym">Setosphaeria turcica</name>
    <dbReference type="NCBI Taxonomy" id="671987"/>
    <lineage>
        <taxon>Eukaryota</taxon>
        <taxon>Fungi</taxon>
        <taxon>Dikarya</taxon>
        <taxon>Ascomycota</taxon>
        <taxon>Pezizomycotina</taxon>
        <taxon>Dothideomycetes</taxon>
        <taxon>Pleosporomycetidae</taxon>
        <taxon>Pleosporales</taxon>
        <taxon>Pleosporineae</taxon>
        <taxon>Pleosporaceae</taxon>
        <taxon>Exserohilum</taxon>
    </lineage>
</organism>
<dbReference type="HOGENOM" id="CLU_026305_3_1_1"/>
<keyword evidence="1" id="KW-0732">Signal</keyword>
<sequence>MSGIEVAGLVLGCLPLLIQGIESYKEGLDPIKGFFGREKELPIIIRKLRAQYDHYDQTIQLLFGSITSDVEFALMMTDPAASQELWKSKEAALQDKLQNTYSSYQRTMADIERITKKIASKLDLDRAAELTRNDLEALLAANPKKANDNRYEIRKRVRFGMNKKTVKALLEELDECNKSLERFTEKSEKIETYHRATKPSYASRLQKLQRYAKTLHESLSVCWSCSCKSSHRTSLQLEPRGNVFAFRGQKPTESPKTSFGVAFSTMDADGSGVPWLIQAAEISVEDEDEDECLAPMASPRQNRMAKRVSFGKPPPYAVMDPGDQMLPPQEVKDLCASIQQLDKGASMIGLSLDRKSKLRGVHLIDMTETHVPTVELVSLEDLLRQPPVVNGRRAKLSMKERYSLALTLASSVLYLNSTPWLANEWATRDILFHRTCNAARPINTERPYLAAMGVEGANGVSEKEQAGGFRNTVLIALAVALLELYFGVTAEKYRESEAEGDEVGDMSEYPGPWRLWALARNWTYNESGNLSAAFQNAIRHCIAGSSDPCASLQDAECLQAAVENIVLPLQEELHQFLGKATN</sequence>
<dbReference type="GeneID" id="19396931"/>
<reference evidence="3 4" key="1">
    <citation type="journal article" date="2012" name="PLoS Pathog.">
        <title>Diverse lifestyles and strategies of plant pathogenesis encoded in the genomes of eighteen Dothideomycetes fungi.</title>
        <authorList>
            <person name="Ohm R.A."/>
            <person name="Feau N."/>
            <person name="Henrissat B."/>
            <person name="Schoch C.L."/>
            <person name="Horwitz B.A."/>
            <person name="Barry K.W."/>
            <person name="Condon B.J."/>
            <person name="Copeland A.C."/>
            <person name="Dhillon B."/>
            <person name="Glaser F."/>
            <person name="Hesse C.N."/>
            <person name="Kosti I."/>
            <person name="LaButti K."/>
            <person name="Lindquist E.A."/>
            <person name="Lucas S."/>
            <person name="Salamov A.A."/>
            <person name="Bradshaw R.E."/>
            <person name="Ciuffetti L."/>
            <person name="Hamelin R.C."/>
            <person name="Kema G.H.J."/>
            <person name="Lawrence C."/>
            <person name="Scott J.A."/>
            <person name="Spatafora J.W."/>
            <person name="Turgeon B.G."/>
            <person name="de Wit P.J.G.M."/>
            <person name="Zhong S."/>
            <person name="Goodwin S.B."/>
            <person name="Grigoriev I.V."/>
        </authorList>
    </citation>
    <scope>NUCLEOTIDE SEQUENCE [LARGE SCALE GENOMIC DNA]</scope>
    <source>
        <strain evidence="4">28A</strain>
    </source>
</reference>
<dbReference type="PANTHER" id="PTHR35186:SF4">
    <property type="entry name" value="PRION-INHIBITION AND PROPAGATION HELO DOMAIN-CONTAINING PROTEIN"/>
    <property type="match status" value="1"/>
</dbReference>
<protein>
    <recommendedName>
        <fullName evidence="2">DUF7580 domain-containing protein</fullName>
    </recommendedName>
</protein>
<dbReference type="InterPro" id="IPR056002">
    <property type="entry name" value="DUF7580"/>
</dbReference>
<dbReference type="EMBL" id="KB908515">
    <property type="protein sequence ID" value="EOA89375.1"/>
    <property type="molecule type" value="Genomic_DNA"/>
</dbReference>
<reference evidence="3 4" key="2">
    <citation type="journal article" date="2013" name="PLoS Genet.">
        <title>Comparative genome structure, secondary metabolite, and effector coding capacity across Cochliobolus pathogens.</title>
        <authorList>
            <person name="Condon B.J."/>
            <person name="Leng Y."/>
            <person name="Wu D."/>
            <person name="Bushley K.E."/>
            <person name="Ohm R.A."/>
            <person name="Otillar R."/>
            <person name="Martin J."/>
            <person name="Schackwitz W."/>
            <person name="Grimwood J."/>
            <person name="MohdZainudin N."/>
            <person name="Xue C."/>
            <person name="Wang R."/>
            <person name="Manning V.A."/>
            <person name="Dhillon B."/>
            <person name="Tu Z.J."/>
            <person name="Steffenson B.J."/>
            <person name="Salamov A."/>
            <person name="Sun H."/>
            <person name="Lowry S."/>
            <person name="LaButti K."/>
            <person name="Han J."/>
            <person name="Copeland A."/>
            <person name="Lindquist E."/>
            <person name="Barry K."/>
            <person name="Schmutz J."/>
            <person name="Baker S.E."/>
            <person name="Ciuffetti L.M."/>
            <person name="Grigoriev I.V."/>
            <person name="Zhong S."/>
            <person name="Turgeon B.G."/>
        </authorList>
    </citation>
    <scope>NUCLEOTIDE SEQUENCE [LARGE SCALE GENOMIC DNA]</scope>
    <source>
        <strain evidence="4">28A</strain>
    </source>
</reference>
<dbReference type="STRING" id="671987.R0IX57"/>
<feature type="signal peptide" evidence="1">
    <location>
        <begin position="1"/>
        <end position="23"/>
    </location>
</feature>
<dbReference type="eggNOG" id="ENOG502SK8M">
    <property type="taxonomic scope" value="Eukaryota"/>
</dbReference>
<feature type="chain" id="PRO_5004342549" description="DUF7580 domain-containing protein" evidence="1">
    <location>
        <begin position="24"/>
        <end position="582"/>
    </location>
</feature>
<name>R0IX57_EXST2</name>
<evidence type="ECO:0000313" key="4">
    <source>
        <dbReference type="Proteomes" id="UP000016935"/>
    </source>
</evidence>
<dbReference type="Proteomes" id="UP000016935">
    <property type="component" value="Unassembled WGS sequence"/>
</dbReference>
<dbReference type="OrthoDB" id="3565018at2759"/>
<feature type="domain" description="DUF7580" evidence="2">
    <location>
        <begin position="206"/>
        <end position="575"/>
    </location>
</feature>
<evidence type="ECO:0000259" key="2">
    <source>
        <dbReference type="Pfam" id="PF24476"/>
    </source>
</evidence>